<accession>A0A1I1FJ59</accession>
<dbReference type="InterPro" id="IPR013229">
    <property type="entry name" value="PEGA"/>
</dbReference>
<dbReference type="PANTHER" id="PTHR23150">
    <property type="entry name" value="SULFATASE MODIFYING FACTOR 1, 2"/>
    <property type="match status" value="1"/>
</dbReference>
<protein>
    <submittedName>
        <fullName evidence="4">Formylglycine-generating enzyme, required for sulfatase activity, contains SUMF1/FGE domain</fullName>
    </submittedName>
</protein>
<reference evidence="4 5" key="1">
    <citation type="submission" date="2016-10" db="EMBL/GenBank/DDBJ databases">
        <authorList>
            <person name="de Groot N.N."/>
        </authorList>
    </citation>
    <scope>NUCLEOTIDE SEQUENCE [LARGE SCALE GENOMIC DNA]</scope>
    <source>
        <strain evidence="4 5">DSM 6059</strain>
    </source>
</reference>
<keyword evidence="5" id="KW-1185">Reference proteome</keyword>
<evidence type="ECO:0000313" key="5">
    <source>
        <dbReference type="Proteomes" id="UP000198862"/>
    </source>
</evidence>
<dbReference type="PANTHER" id="PTHR23150:SF19">
    <property type="entry name" value="FORMYLGLYCINE-GENERATING ENZYME"/>
    <property type="match status" value="1"/>
</dbReference>
<keyword evidence="1" id="KW-0472">Membrane</keyword>
<dbReference type="Gene3D" id="3.90.1580.10">
    <property type="entry name" value="paralog of FGE (formylglycine-generating enzyme)"/>
    <property type="match status" value="1"/>
</dbReference>
<proteinExistence type="predicted"/>
<dbReference type="Proteomes" id="UP000198862">
    <property type="component" value="Unassembled WGS sequence"/>
</dbReference>
<keyword evidence="1" id="KW-0812">Transmembrane</keyword>
<organism evidence="4 5">
    <name type="scientific">Pseudoalteromonas denitrificans DSM 6059</name>
    <dbReference type="NCBI Taxonomy" id="1123010"/>
    <lineage>
        <taxon>Bacteria</taxon>
        <taxon>Pseudomonadati</taxon>
        <taxon>Pseudomonadota</taxon>
        <taxon>Gammaproteobacteria</taxon>
        <taxon>Alteromonadales</taxon>
        <taxon>Pseudoalteromonadaceae</taxon>
        <taxon>Pseudoalteromonas</taxon>
    </lineage>
</organism>
<dbReference type="AlphaFoldDB" id="A0A1I1FJ59"/>
<gene>
    <name evidence="4" type="ORF">SAMN02745724_00647</name>
</gene>
<dbReference type="OrthoDB" id="9768004at2"/>
<feature type="domain" description="PEGA" evidence="3">
    <location>
        <begin position="275"/>
        <end position="341"/>
    </location>
</feature>
<feature type="domain" description="PEGA" evidence="3">
    <location>
        <begin position="204"/>
        <end position="262"/>
    </location>
</feature>
<dbReference type="STRING" id="1123010.SAMN02745724_00647"/>
<feature type="transmembrane region" description="Helical" evidence="1">
    <location>
        <begin position="43"/>
        <end position="62"/>
    </location>
</feature>
<dbReference type="Pfam" id="PF03781">
    <property type="entry name" value="FGE-sulfatase"/>
    <property type="match status" value="1"/>
</dbReference>
<evidence type="ECO:0000259" key="3">
    <source>
        <dbReference type="Pfam" id="PF08308"/>
    </source>
</evidence>
<evidence type="ECO:0000256" key="1">
    <source>
        <dbReference type="SAM" id="Phobius"/>
    </source>
</evidence>
<dbReference type="Pfam" id="PF08308">
    <property type="entry name" value="PEGA"/>
    <property type="match status" value="3"/>
</dbReference>
<sequence length="695" mass="77969">MGDNVNNDKQAHTLTKKSVIQPATFTPSSETVDSTKYRFKRKYFASLLFLMISLIALTYLFIAKSVVFETIPETKNLEVSGGLHLKLSDHYLMIPGDYELNSTFPGHYPLKQNFTVKENQNQTFSYSFKKLPGKLQLSINPKIKVTASIDNSQVLIKKGLISNIEAGNHTIIISADKYFDYEEKVNIKGMETTQELAINLSPAWAKIALNTIPSQVSVYEGEKLIGVTPLSVDLLEGTHQLTLKKIGYKDSSKEINVRAQKDKSIPLISLTKLAGKIHLTSHPTGASVTYGDNYLGKTPLKVNVIPDKKQSLLVFKDGYSQFIQILLIKSNNTFTKKITLAPILGKVNFKVSPSDALIYIDDRLMGRANQTITLGVKQQKITIKKEGYVSYQNSILPHPTLAQTFKINLRTVEQAKWDNISPVISDPSGGKLKLFKPKKTFYAGASRREQGRRSNEVKRTLNLSRPFYLGFTEVTNKQFKKFKAEHSSGHVKGKSLNGNYQPVVNIPWIQAAQFCNWLSNKENLKTVYKIENSILVSFDSQANGYRLPTEAEWIWATRFIDDQMLKYSWGDALPPIKGSGNFADVSGAVILGNVQPKYNDKFPVSAPVASFTKNEKGIFDLSGNVAEWSHDLYEIQTGLSTKTEFDPMGPLSGDYHVIRGSSWAHGTRTELRLSFRDYGNEKRQDLGFRIAKYAN</sequence>
<dbReference type="GO" id="GO:0120147">
    <property type="term" value="F:formylglycine-generating oxidase activity"/>
    <property type="evidence" value="ECO:0007669"/>
    <property type="project" value="TreeGrafter"/>
</dbReference>
<dbReference type="InterPro" id="IPR042095">
    <property type="entry name" value="SUMF_sf"/>
</dbReference>
<keyword evidence="1" id="KW-1133">Transmembrane helix</keyword>
<dbReference type="EMBL" id="FOLO01000003">
    <property type="protein sequence ID" value="SFB99026.1"/>
    <property type="molecule type" value="Genomic_DNA"/>
</dbReference>
<feature type="domain" description="Sulfatase-modifying factor enzyme-like" evidence="2">
    <location>
        <begin position="441"/>
        <end position="692"/>
    </location>
</feature>
<dbReference type="InterPro" id="IPR016187">
    <property type="entry name" value="CTDL_fold"/>
</dbReference>
<dbReference type="InterPro" id="IPR051043">
    <property type="entry name" value="Sulfatase_Mod_Factor_Kinase"/>
</dbReference>
<dbReference type="InterPro" id="IPR005532">
    <property type="entry name" value="SUMF_dom"/>
</dbReference>
<dbReference type="SUPFAM" id="SSF56436">
    <property type="entry name" value="C-type lectin-like"/>
    <property type="match status" value="1"/>
</dbReference>
<name>A0A1I1FJ59_9GAMM</name>
<feature type="domain" description="PEGA" evidence="3">
    <location>
        <begin position="352"/>
        <end position="410"/>
    </location>
</feature>
<evidence type="ECO:0000259" key="2">
    <source>
        <dbReference type="Pfam" id="PF03781"/>
    </source>
</evidence>
<evidence type="ECO:0000313" key="4">
    <source>
        <dbReference type="EMBL" id="SFB99026.1"/>
    </source>
</evidence>